<feature type="compositionally biased region" description="Polar residues" evidence="1">
    <location>
        <begin position="210"/>
        <end position="226"/>
    </location>
</feature>
<dbReference type="EMBL" id="JAAWVT010000011">
    <property type="protein sequence ID" value="NKG22498.1"/>
    <property type="molecule type" value="Genomic_DNA"/>
</dbReference>
<feature type="compositionally biased region" description="Low complexity" evidence="1">
    <location>
        <begin position="193"/>
        <end position="209"/>
    </location>
</feature>
<evidence type="ECO:0008006" key="5">
    <source>
        <dbReference type="Google" id="ProtNLM"/>
    </source>
</evidence>
<keyword evidence="2" id="KW-1133">Transmembrane helix</keyword>
<evidence type="ECO:0000256" key="1">
    <source>
        <dbReference type="SAM" id="MobiDB-lite"/>
    </source>
</evidence>
<keyword evidence="4" id="KW-1185">Reference proteome</keyword>
<feature type="region of interest" description="Disordered" evidence="1">
    <location>
        <begin position="1"/>
        <end position="44"/>
    </location>
</feature>
<feature type="transmembrane region" description="Helical" evidence="2">
    <location>
        <begin position="62"/>
        <end position="84"/>
    </location>
</feature>
<dbReference type="RefSeq" id="WP_168153265.1">
    <property type="nucleotide sequence ID" value="NZ_JAAWVT010000011.1"/>
</dbReference>
<feature type="region of interest" description="Disordered" evidence="1">
    <location>
        <begin position="145"/>
        <end position="175"/>
    </location>
</feature>
<evidence type="ECO:0000313" key="4">
    <source>
        <dbReference type="Proteomes" id="UP000746595"/>
    </source>
</evidence>
<protein>
    <recommendedName>
        <fullName evidence="5">Cell division protein FtsL</fullName>
    </recommendedName>
</protein>
<keyword evidence="2" id="KW-0472">Membrane</keyword>
<sequence length="254" mass="26290">MSNRTPSRVRSRVIEHPATQGANALSHAPRPIPASRPEESTAKSRTTLSVVPEIGSSRRIPFLVTILGLVIASVVAVLLINVAIANGQYTAVDLRGQERSLSQENEALRQKALYLEAPQVVAAKAEKLGMVKPGAPAAINIESGKVSGTPTAAKKPDADAKASNVSLNSPVKPEPPVEKVVSAPIVQPAPAPVAAEVPASEPEAVEQPATAQEATKSIVSEPSEQAGNDKRPDFSAAELNGGTIPAPSLKTPGQ</sequence>
<proteinExistence type="predicted"/>
<keyword evidence="2" id="KW-0812">Transmembrane</keyword>
<dbReference type="Proteomes" id="UP000746595">
    <property type="component" value="Unassembled WGS sequence"/>
</dbReference>
<gene>
    <name evidence="3" type="ORF">HED64_17505</name>
</gene>
<evidence type="ECO:0000256" key="2">
    <source>
        <dbReference type="SAM" id="Phobius"/>
    </source>
</evidence>
<accession>A0ABX1G8B5</accession>
<comment type="caution">
    <text evidence="3">The sequence shown here is derived from an EMBL/GenBank/DDBJ whole genome shotgun (WGS) entry which is preliminary data.</text>
</comment>
<name>A0ABX1G8B5_9MICC</name>
<organism evidence="3 4">
    <name type="scientific">Paeniglutamicibacter terrestris</name>
    <dbReference type="NCBI Taxonomy" id="2723403"/>
    <lineage>
        <taxon>Bacteria</taxon>
        <taxon>Bacillati</taxon>
        <taxon>Actinomycetota</taxon>
        <taxon>Actinomycetes</taxon>
        <taxon>Micrococcales</taxon>
        <taxon>Micrococcaceae</taxon>
        <taxon>Paeniglutamicibacter</taxon>
    </lineage>
</organism>
<evidence type="ECO:0000313" key="3">
    <source>
        <dbReference type="EMBL" id="NKG22498.1"/>
    </source>
</evidence>
<reference evidence="3 4" key="1">
    <citation type="submission" date="2020-04" db="EMBL/GenBank/DDBJ databases">
        <title>Paeniglutamicibacter sp. ANT13_2, a novel actinomycete isolated from sediment in Antarctica.</title>
        <authorList>
            <person name="Sakdapetsiri C."/>
            <person name="Pinyakong O."/>
        </authorList>
    </citation>
    <scope>NUCLEOTIDE SEQUENCE [LARGE SCALE GENOMIC DNA]</scope>
    <source>
        <strain evidence="3 4">ANT13_2</strain>
    </source>
</reference>
<feature type="region of interest" description="Disordered" evidence="1">
    <location>
        <begin position="193"/>
        <end position="254"/>
    </location>
</feature>